<evidence type="ECO:0000256" key="5">
    <source>
        <dbReference type="ARBA" id="ARBA00022490"/>
    </source>
</evidence>
<dbReference type="Pfam" id="PF06957">
    <property type="entry name" value="COPI_C"/>
    <property type="match status" value="1"/>
</dbReference>
<organism evidence="20">
    <name type="scientific">Micromonas pusilla (strain CCMP1545)</name>
    <name type="common">Picoplanktonic green alga</name>
    <dbReference type="NCBI Taxonomy" id="564608"/>
    <lineage>
        <taxon>Eukaryota</taxon>
        <taxon>Viridiplantae</taxon>
        <taxon>Chlorophyta</taxon>
        <taxon>Mamiellophyceae</taxon>
        <taxon>Mamiellales</taxon>
        <taxon>Mamiellaceae</taxon>
        <taxon>Micromonas</taxon>
    </lineage>
</organism>
<dbReference type="FunFam" id="1.25.40.470:FF:000002">
    <property type="entry name" value="Coatomer subunit alpha"/>
    <property type="match status" value="1"/>
</dbReference>
<feature type="repeat" description="WD" evidence="14">
    <location>
        <begin position="5"/>
        <end position="46"/>
    </location>
</feature>
<evidence type="ECO:0000256" key="11">
    <source>
        <dbReference type="ARBA" id="ARBA00023136"/>
    </source>
</evidence>
<evidence type="ECO:0000313" key="20">
    <source>
        <dbReference type="Proteomes" id="UP000001876"/>
    </source>
</evidence>
<feature type="domain" description="COPA/B second beta-propeller" evidence="16">
    <location>
        <begin position="341"/>
        <end position="586"/>
    </location>
</feature>
<keyword evidence="6 14" id="KW-0853">WD repeat</keyword>
<dbReference type="eggNOG" id="KOG0292">
    <property type="taxonomic scope" value="Eukaryota"/>
</dbReference>
<dbReference type="RefSeq" id="XP_003057643.1">
    <property type="nucleotide sequence ID" value="XM_003057597.1"/>
</dbReference>
<dbReference type="GO" id="GO:0005198">
    <property type="term" value="F:structural molecule activity"/>
    <property type="evidence" value="ECO:0007669"/>
    <property type="project" value="InterPro"/>
</dbReference>
<dbReference type="GO" id="GO:0006890">
    <property type="term" value="P:retrograde vesicle-mediated transport, Golgi to endoplasmic reticulum"/>
    <property type="evidence" value="ECO:0007669"/>
    <property type="project" value="TreeGrafter"/>
</dbReference>
<keyword evidence="5 13" id="KW-0963">Cytoplasm</keyword>
<evidence type="ECO:0000256" key="1">
    <source>
        <dbReference type="ARBA" id="ARBA00004255"/>
    </source>
</evidence>
<feature type="repeat" description="WD" evidence="14">
    <location>
        <begin position="245"/>
        <end position="286"/>
    </location>
</feature>
<proteinExistence type="predicted"/>
<dbReference type="PROSITE" id="PS00678">
    <property type="entry name" value="WD_REPEATS_1"/>
    <property type="match status" value="1"/>
</dbReference>
<evidence type="ECO:0000256" key="9">
    <source>
        <dbReference type="ARBA" id="ARBA00022927"/>
    </source>
</evidence>
<keyword evidence="8 13" id="KW-0931">ER-Golgi transport</keyword>
<dbReference type="CDD" id="cd00200">
    <property type="entry name" value="WD40"/>
    <property type="match status" value="1"/>
</dbReference>
<evidence type="ECO:0000256" key="12">
    <source>
        <dbReference type="ARBA" id="ARBA00025536"/>
    </source>
</evidence>
<feature type="region of interest" description="Disordered" evidence="15">
    <location>
        <begin position="843"/>
        <end position="914"/>
    </location>
</feature>
<dbReference type="GeneID" id="9683446"/>
<accession>C1MPT9</accession>
<feature type="repeat" description="WD" evidence="14">
    <location>
        <begin position="89"/>
        <end position="130"/>
    </location>
</feature>
<protein>
    <recommendedName>
        <fullName evidence="13">Coatomer subunit alpha</fullName>
    </recommendedName>
</protein>
<dbReference type="OMA" id="EMTYQKQ"/>
<evidence type="ECO:0000256" key="3">
    <source>
        <dbReference type="ARBA" id="ARBA00011775"/>
    </source>
</evidence>
<evidence type="ECO:0000256" key="4">
    <source>
        <dbReference type="ARBA" id="ARBA00022448"/>
    </source>
</evidence>
<dbReference type="FunFam" id="2.130.10.10:FF:000010">
    <property type="entry name" value="Coatomer subunit alpha"/>
    <property type="match status" value="1"/>
</dbReference>
<keyword evidence="10 13" id="KW-0333">Golgi apparatus</keyword>
<dbReference type="GO" id="GO:0006888">
    <property type="term" value="P:endoplasmic reticulum to Golgi vesicle-mediated transport"/>
    <property type="evidence" value="ECO:0007669"/>
    <property type="project" value="InterPro"/>
</dbReference>
<dbReference type="Gene3D" id="2.130.10.10">
    <property type="entry name" value="YVTN repeat-like/Quinoprotein amine dehydrogenase"/>
    <property type="match status" value="1"/>
</dbReference>
<feature type="domain" description="Coatomer alpha subunit C-terminal" evidence="17">
    <location>
        <begin position="820"/>
        <end position="1237"/>
    </location>
</feature>
<keyword evidence="20" id="KW-1185">Reference proteome</keyword>
<reference evidence="19 20" key="1">
    <citation type="journal article" date="2009" name="Science">
        <title>Green evolution and dynamic adaptations revealed by genomes of the marine picoeukaryotes Micromonas.</title>
        <authorList>
            <person name="Worden A.Z."/>
            <person name="Lee J.H."/>
            <person name="Mock T."/>
            <person name="Rouze P."/>
            <person name="Simmons M.P."/>
            <person name="Aerts A.L."/>
            <person name="Allen A.E."/>
            <person name="Cuvelier M.L."/>
            <person name="Derelle E."/>
            <person name="Everett M.V."/>
            <person name="Foulon E."/>
            <person name="Grimwood J."/>
            <person name="Gundlach H."/>
            <person name="Henrissat B."/>
            <person name="Napoli C."/>
            <person name="McDonald S.M."/>
            <person name="Parker M.S."/>
            <person name="Rombauts S."/>
            <person name="Salamov A."/>
            <person name="Von Dassow P."/>
            <person name="Badger J.H."/>
            <person name="Coutinho P.M."/>
            <person name="Demir E."/>
            <person name="Dubchak I."/>
            <person name="Gentemann C."/>
            <person name="Eikrem W."/>
            <person name="Gready J.E."/>
            <person name="John U."/>
            <person name="Lanier W."/>
            <person name="Lindquist E.A."/>
            <person name="Lucas S."/>
            <person name="Mayer K.F."/>
            <person name="Moreau H."/>
            <person name="Not F."/>
            <person name="Otillar R."/>
            <person name="Panaud O."/>
            <person name="Pangilinan J."/>
            <person name="Paulsen I."/>
            <person name="Piegu B."/>
            <person name="Poliakov A."/>
            <person name="Robbens S."/>
            <person name="Schmutz J."/>
            <person name="Toulza E."/>
            <person name="Wyss T."/>
            <person name="Zelensky A."/>
            <person name="Zhou K."/>
            <person name="Armbrust E.V."/>
            <person name="Bhattacharya D."/>
            <person name="Goodenough U.W."/>
            <person name="Van de Peer Y."/>
            <person name="Grigoriev I.V."/>
        </authorList>
    </citation>
    <scope>NUCLEOTIDE SEQUENCE [LARGE SCALE GENOMIC DNA]</scope>
    <source>
        <strain evidence="19 20">CCMP1545</strain>
    </source>
</reference>
<dbReference type="InterPro" id="IPR019775">
    <property type="entry name" value="WD40_repeat_CS"/>
</dbReference>
<evidence type="ECO:0000259" key="18">
    <source>
        <dbReference type="Pfam" id="PF23953"/>
    </source>
</evidence>
<dbReference type="OrthoDB" id="10261470at2759"/>
<comment type="function">
    <text evidence="12">The coatomer is a cytosolic protein complex that binds to dilysine motifs and reversibly associates with Golgi non-clathrin-coated vesicles, which further mediate biosynthetic protein transport from the ER, via the Golgi up to the trans Golgi network. Coatomer complex is required for budding from Golgi membranes, and is essential for the retrograde Golgi-to-ER transport of dilysine-tagged proteins.</text>
</comment>
<dbReference type="KEGG" id="mpp:MICPUCDRAFT_45432"/>
<evidence type="ECO:0000256" key="13">
    <source>
        <dbReference type="PIRNR" id="PIRNR003354"/>
    </source>
</evidence>
<evidence type="ECO:0000313" key="19">
    <source>
        <dbReference type="EMBL" id="EEH57594.1"/>
    </source>
</evidence>
<dbReference type="InterPro" id="IPR047312">
    <property type="entry name" value="Coatomer_alpha_WD-assoc_reg"/>
</dbReference>
<keyword evidence="9 13" id="KW-0653">Protein transport</keyword>
<dbReference type="PANTHER" id="PTHR19876">
    <property type="entry name" value="COATOMER"/>
    <property type="match status" value="1"/>
</dbReference>
<dbReference type="PROSITE" id="PS50294">
    <property type="entry name" value="WD_REPEATS_REGION"/>
    <property type="match status" value="5"/>
</dbReference>
<feature type="repeat" description="WD" evidence="14">
    <location>
        <begin position="131"/>
        <end position="164"/>
    </location>
</feature>
<dbReference type="SUPFAM" id="SSF50978">
    <property type="entry name" value="WD40 repeat-like"/>
    <property type="match status" value="1"/>
</dbReference>
<dbReference type="InterPro" id="IPR016391">
    <property type="entry name" value="Coatomer_asu"/>
</dbReference>
<dbReference type="CDD" id="cd22948">
    <property type="entry name" value="Coatomer_WDAD_alpha"/>
    <property type="match status" value="1"/>
</dbReference>
<dbReference type="GO" id="GO:0006886">
    <property type="term" value="P:intracellular protein transport"/>
    <property type="evidence" value="ECO:0007669"/>
    <property type="project" value="UniProtKB-UniRule"/>
</dbReference>
<dbReference type="InterPro" id="IPR056176">
    <property type="entry name" value="TPR_COPA_B"/>
</dbReference>
<dbReference type="GO" id="GO:0000139">
    <property type="term" value="C:Golgi membrane"/>
    <property type="evidence" value="ECO:0007669"/>
    <property type="project" value="UniProtKB-SubCell"/>
</dbReference>
<keyword evidence="11 13" id="KW-0472">Membrane</keyword>
<dbReference type="SMART" id="SM00320">
    <property type="entry name" value="WD40"/>
    <property type="match status" value="7"/>
</dbReference>
<dbReference type="EMBL" id="GG663738">
    <property type="protein sequence ID" value="EEH57594.1"/>
    <property type="molecule type" value="Genomic_DNA"/>
</dbReference>
<evidence type="ECO:0000259" key="16">
    <source>
        <dbReference type="Pfam" id="PF04053"/>
    </source>
</evidence>
<dbReference type="PANTHER" id="PTHR19876:SF1">
    <property type="entry name" value="COATOMER SUBUNIT ALPHA"/>
    <property type="match status" value="1"/>
</dbReference>
<keyword evidence="4 13" id="KW-0813">Transport</keyword>
<evidence type="ECO:0000256" key="7">
    <source>
        <dbReference type="ARBA" id="ARBA00022737"/>
    </source>
</evidence>
<comment type="subunit">
    <text evidence="3 13">Oligomeric complex that consists of at least the alpha, beta, beta', gamma, delta, epsilon and zeta subunits.</text>
</comment>
<dbReference type="Proteomes" id="UP000001876">
    <property type="component" value="Unassembled WGS sequence"/>
</dbReference>
<dbReference type="Gene3D" id="1.25.40.470">
    <property type="match status" value="1"/>
</dbReference>
<dbReference type="Pfam" id="PF23953">
    <property type="entry name" value="TPR_COPA_B"/>
    <property type="match status" value="1"/>
</dbReference>
<feature type="repeat" description="WD" evidence="14">
    <location>
        <begin position="47"/>
        <end position="88"/>
    </location>
</feature>
<evidence type="ECO:0000256" key="6">
    <source>
        <dbReference type="ARBA" id="ARBA00022574"/>
    </source>
</evidence>
<feature type="domain" description="COPA/B TPR" evidence="18">
    <location>
        <begin position="627"/>
        <end position="770"/>
    </location>
</feature>
<dbReference type="Pfam" id="PF00400">
    <property type="entry name" value="WD40"/>
    <property type="match status" value="6"/>
</dbReference>
<feature type="repeat" description="WD" evidence="14">
    <location>
        <begin position="201"/>
        <end position="242"/>
    </location>
</feature>
<dbReference type="GO" id="GO:0006891">
    <property type="term" value="P:intra-Golgi vesicle-mediated transport"/>
    <property type="evidence" value="ECO:0007669"/>
    <property type="project" value="TreeGrafter"/>
</dbReference>
<dbReference type="GO" id="GO:0030126">
    <property type="term" value="C:COPI vesicle coat"/>
    <property type="evidence" value="ECO:0007669"/>
    <property type="project" value="UniProtKB-UniRule"/>
</dbReference>
<name>C1MPT9_MICPC</name>
<dbReference type="InterPro" id="IPR036322">
    <property type="entry name" value="WD40_repeat_dom_sf"/>
</dbReference>
<evidence type="ECO:0000256" key="15">
    <source>
        <dbReference type="SAM" id="MobiDB-lite"/>
    </source>
</evidence>
<keyword evidence="7" id="KW-0677">Repeat</keyword>
<feature type="compositionally biased region" description="Acidic residues" evidence="15">
    <location>
        <begin position="843"/>
        <end position="859"/>
    </location>
</feature>
<dbReference type="AlphaFoldDB" id="C1MPT9"/>
<dbReference type="PROSITE" id="PS50082">
    <property type="entry name" value="WD_REPEATS_2"/>
    <property type="match status" value="6"/>
</dbReference>
<evidence type="ECO:0000256" key="14">
    <source>
        <dbReference type="PROSITE-ProRule" id="PRU00221"/>
    </source>
</evidence>
<dbReference type="InterPro" id="IPR001680">
    <property type="entry name" value="WD40_rpt"/>
</dbReference>
<feature type="compositionally biased region" description="Acidic residues" evidence="15">
    <location>
        <begin position="879"/>
        <end position="913"/>
    </location>
</feature>
<evidence type="ECO:0000256" key="2">
    <source>
        <dbReference type="ARBA" id="ARBA00004347"/>
    </source>
</evidence>
<gene>
    <name evidence="19" type="ORF">MICPUCDRAFT_45432</name>
</gene>
<dbReference type="Pfam" id="PF04053">
    <property type="entry name" value="B-prop_COPA_B_2nd"/>
    <property type="match status" value="1"/>
</dbReference>
<dbReference type="InterPro" id="IPR015943">
    <property type="entry name" value="WD40/YVTN_repeat-like_dom_sf"/>
</dbReference>
<dbReference type="InterPro" id="IPR020472">
    <property type="entry name" value="WD40_PAC1"/>
</dbReference>
<sequence length="1238" mass="136355">MLTKFETKSNRVKGLTFHPKRPWILASLHSGVIQLWDYRMGTLIDRFDEHDGPVRGVHFHNSQPLFVSGGDDYKIKVWNYKLRRCLFTLLGHLDYIRTVAFHPEYPWIVSASDDQTIRIWNWQSRNCISVLTGHNHYVMSAMFHPKEDLVVSASLDQTVRVWDIGGLRKKSVAPGDDLMRLPQAVNNELFGGGDAVVKYVLEGHDRGVNWASFHPSLPLIVSGADDRQVKLWRMNDTKAWEVDTLRGHVNNVSCVMFHARQDIIVSNSEDKSIRVWDMSKRTGVQTFRREHDRFWILSAHPEVNLLAAGHDSGMIVFKLERERPAYATHQGTLFYVKDRYLRSYDYQSGRDNPLISIRRAGAGAGGNAGPRSLSYNPAENAVLINSDVDGGTYELHVLPKGSVGGEGSSDSRRGAGASAVFVARNRFAVLDKGNHQILVKNLKDEVTKKCSPPDSATDAIFYAGTGALLCRSEDRMILFDVQQRATMAELATPYVKYVVWSPDMSLVAMLSKHAIVIANRKLGHACTVHETIRVKSGAWDDAGVFIYTTLNHIKYALPNGDSGIIRTLETPVYLTKVFGNTVYCLDRDGKNRQIQIDSSEYMFKLALGQRKYDVVLQMIKSGSLCGQSIIAYLQQKGFPEVALHFVKDESTRFELALECGNIEVALSAAQELDDKDTWHKLGVAALRQGNHQIVEFAYQKTKNFERLSFLYLITGNIEKLQKMLKISEMRGDVMGQFHNALYLGDVPERVKILENAGHHALAYLTAATHGMKEDAERLEAVLVEAGIAVPEVTEGEEIAPLTPPKPIIVGDNWPLLTVSKGFFEGVLSGEVDASAYAEGGFDDEAGAGWGDDLDIDLGGDDDKEKEEDPLAAAGLAAGSDEEKEGGDGSDSDAGWDMEDLDLPPDVGGGDDDGGLVGPSEVFVAPTAGIPPSRRWTEKSAVPGEHAAAGDFDAAMKLLNRQLGVINFAPLKQHFIDAAFATHASMTATSMGPNLTFPLGRDWNADAPVGKTPQPALVSSLAVLEAKLKAAYKTTTEGKFGEALKLFQSIIHGVAVLLVDSRREVDEVRELLGIAREYAVALRIEMKRKEHKEDPVRAAELAAYFTHSMMQPIHASLALRSAMSLFFKLKNFNTAANFCRRLLELNPPVKVAQQAKQVLQACERTPTDEVELDYDSRNPFVVCSATFAPIYRGTKDVACSCCGAKFIAEGDHVNKVCPVCNLGAVGVEAAGLVVSPSQR</sequence>
<evidence type="ECO:0000256" key="10">
    <source>
        <dbReference type="ARBA" id="ARBA00023034"/>
    </source>
</evidence>
<dbReference type="InterPro" id="IPR006692">
    <property type="entry name" value="Beta-prop_COPA/B_2nd"/>
</dbReference>
<dbReference type="STRING" id="564608.C1MPT9"/>
<comment type="subcellular location">
    <subcellularLocation>
        <location evidence="13">Cytoplasm</location>
    </subcellularLocation>
    <subcellularLocation>
        <location evidence="1 13">Golgi apparatus membrane</location>
        <topology evidence="1 13">Peripheral membrane protein</topology>
        <orientation evidence="1">Cytoplasmic side</orientation>
    </subcellularLocation>
    <subcellularLocation>
        <location evidence="2">Cytoplasmic vesicle</location>
        <location evidence="2">COPI-coated vesicle membrane</location>
        <topology evidence="2">Peripheral membrane protein</topology>
        <orientation evidence="2">Cytoplasmic side</orientation>
    </subcellularLocation>
</comment>
<evidence type="ECO:0000259" key="17">
    <source>
        <dbReference type="Pfam" id="PF06957"/>
    </source>
</evidence>
<dbReference type="PIRSF" id="PIRSF003354">
    <property type="entry name" value="Coatomer_alpha_subunit"/>
    <property type="match status" value="1"/>
</dbReference>
<dbReference type="InterPro" id="IPR050844">
    <property type="entry name" value="Coatomer_complex_subunit"/>
</dbReference>
<dbReference type="InterPro" id="IPR010714">
    <property type="entry name" value="Coatomer_asu_C"/>
</dbReference>
<dbReference type="SUPFAM" id="SSF63825">
    <property type="entry name" value="YWTD domain"/>
    <property type="match status" value="1"/>
</dbReference>
<evidence type="ECO:0000256" key="8">
    <source>
        <dbReference type="ARBA" id="ARBA00022892"/>
    </source>
</evidence>
<dbReference type="PRINTS" id="PR00320">
    <property type="entry name" value="GPROTEINBRPT"/>
</dbReference>